<dbReference type="Proteomes" id="UP000257109">
    <property type="component" value="Unassembled WGS sequence"/>
</dbReference>
<protein>
    <submittedName>
        <fullName evidence="1">Uncharacterized protein</fullName>
    </submittedName>
</protein>
<evidence type="ECO:0000313" key="2">
    <source>
        <dbReference type="Proteomes" id="UP000257109"/>
    </source>
</evidence>
<feature type="non-terminal residue" evidence="1">
    <location>
        <position position="1"/>
    </location>
</feature>
<proteinExistence type="predicted"/>
<comment type="caution">
    <text evidence="1">The sequence shown here is derived from an EMBL/GenBank/DDBJ whole genome shotgun (WGS) entry which is preliminary data.</text>
</comment>
<accession>A0A371FBI0</accession>
<reference evidence="1" key="1">
    <citation type="submission" date="2018-05" db="EMBL/GenBank/DDBJ databases">
        <title>Draft genome of Mucuna pruriens seed.</title>
        <authorList>
            <person name="Nnadi N.E."/>
            <person name="Vos R."/>
            <person name="Hasami M.H."/>
            <person name="Devisetty U.K."/>
            <person name="Aguiy J.C."/>
        </authorList>
    </citation>
    <scope>NUCLEOTIDE SEQUENCE [LARGE SCALE GENOMIC DNA]</scope>
    <source>
        <strain evidence="1">JCA_2017</strain>
    </source>
</reference>
<dbReference type="AlphaFoldDB" id="A0A371FBI0"/>
<sequence length="59" mass="6469">MDGHTKITHVLTEVNDDAYILDTLQTYKVFCKSSPTSKGDCENHKASTLIQGKISSGIK</sequence>
<keyword evidence="2" id="KW-1185">Reference proteome</keyword>
<organism evidence="1 2">
    <name type="scientific">Mucuna pruriens</name>
    <name type="common">Velvet bean</name>
    <name type="synonym">Dolichos pruriens</name>
    <dbReference type="NCBI Taxonomy" id="157652"/>
    <lineage>
        <taxon>Eukaryota</taxon>
        <taxon>Viridiplantae</taxon>
        <taxon>Streptophyta</taxon>
        <taxon>Embryophyta</taxon>
        <taxon>Tracheophyta</taxon>
        <taxon>Spermatophyta</taxon>
        <taxon>Magnoliopsida</taxon>
        <taxon>eudicotyledons</taxon>
        <taxon>Gunneridae</taxon>
        <taxon>Pentapetalae</taxon>
        <taxon>rosids</taxon>
        <taxon>fabids</taxon>
        <taxon>Fabales</taxon>
        <taxon>Fabaceae</taxon>
        <taxon>Papilionoideae</taxon>
        <taxon>50 kb inversion clade</taxon>
        <taxon>NPAAA clade</taxon>
        <taxon>indigoferoid/millettioid clade</taxon>
        <taxon>Phaseoleae</taxon>
        <taxon>Mucuna</taxon>
    </lineage>
</organism>
<gene>
    <name evidence="1" type="ORF">CR513_44437</name>
</gene>
<evidence type="ECO:0000313" key="1">
    <source>
        <dbReference type="EMBL" id="RDX75658.1"/>
    </source>
</evidence>
<dbReference type="EMBL" id="QJKJ01009759">
    <property type="protein sequence ID" value="RDX75658.1"/>
    <property type="molecule type" value="Genomic_DNA"/>
</dbReference>
<name>A0A371FBI0_MUCPR</name>